<dbReference type="GO" id="GO:0005737">
    <property type="term" value="C:cytoplasm"/>
    <property type="evidence" value="ECO:0007669"/>
    <property type="project" value="UniProtKB-SubCell"/>
</dbReference>
<evidence type="ECO:0000256" key="4">
    <source>
        <dbReference type="ARBA" id="ARBA00022490"/>
    </source>
</evidence>
<feature type="domain" description="Glycosyl transferase family 1" evidence="7">
    <location>
        <begin position="200"/>
        <end position="365"/>
    </location>
</feature>
<proteinExistence type="inferred from homology"/>
<dbReference type="HAMAP" id="MF_01114">
    <property type="entry name" value="RecX"/>
    <property type="match status" value="1"/>
</dbReference>
<comment type="subcellular location">
    <subcellularLocation>
        <location evidence="1 5">Cytoplasm</location>
    </subcellularLocation>
</comment>
<evidence type="ECO:0000256" key="6">
    <source>
        <dbReference type="SAM" id="Coils"/>
    </source>
</evidence>
<dbReference type="Pfam" id="PF13439">
    <property type="entry name" value="Glyco_transf_4"/>
    <property type="match status" value="1"/>
</dbReference>
<evidence type="ECO:0000256" key="1">
    <source>
        <dbReference type="ARBA" id="ARBA00004496"/>
    </source>
</evidence>
<dbReference type="Pfam" id="PF21981">
    <property type="entry name" value="RecX_HTH3"/>
    <property type="match status" value="1"/>
</dbReference>
<dbReference type="PANTHER" id="PTHR45947">
    <property type="entry name" value="SULFOQUINOVOSYL TRANSFERASE SQD2"/>
    <property type="match status" value="1"/>
</dbReference>
<evidence type="ECO:0000313" key="11">
    <source>
        <dbReference type="Proteomes" id="UP000461880"/>
    </source>
</evidence>
<dbReference type="Gene3D" id="1.10.10.10">
    <property type="entry name" value="Winged helix-like DNA-binding domain superfamily/Winged helix DNA-binding domain"/>
    <property type="match status" value="4"/>
</dbReference>
<keyword evidence="11" id="KW-1185">Reference proteome</keyword>
<dbReference type="Pfam" id="PF00534">
    <property type="entry name" value="Glycos_transf_1"/>
    <property type="match status" value="1"/>
</dbReference>
<evidence type="ECO:0000259" key="7">
    <source>
        <dbReference type="Pfam" id="PF00534"/>
    </source>
</evidence>
<evidence type="ECO:0000259" key="8">
    <source>
        <dbReference type="Pfam" id="PF13439"/>
    </source>
</evidence>
<dbReference type="InterPro" id="IPR001296">
    <property type="entry name" value="Glyco_trans_1"/>
</dbReference>
<reference evidence="10 11" key="1">
    <citation type="submission" date="2019-08" db="EMBL/GenBank/DDBJ databases">
        <title>In-depth cultivation of the pig gut microbiome towards novel bacterial diversity and tailored functional studies.</title>
        <authorList>
            <person name="Wylensek D."/>
            <person name="Hitch T.C.A."/>
            <person name="Clavel T."/>
        </authorList>
    </citation>
    <scope>NUCLEOTIDE SEQUENCE [LARGE SCALE GENOMIC DNA]</scope>
    <source>
        <strain evidence="10 11">Oil+RF-744-GAM-WT-6</strain>
    </source>
</reference>
<feature type="domain" description="Glycosyltransferase subfamily 4-like N-terminal" evidence="8">
    <location>
        <begin position="14"/>
        <end position="189"/>
    </location>
</feature>
<feature type="domain" description="RecX third three-helical" evidence="9">
    <location>
        <begin position="552"/>
        <end position="598"/>
    </location>
</feature>
<dbReference type="AlphaFoldDB" id="A0A7X2NPW8"/>
<feature type="coiled-coil region" evidence="6">
    <location>
        <begin position="594"/>
        <end position="628"/>
    </location>
</feature>
<keyword evidence="4 5" id="KW-0963">Cytoplasm</keyword>
<organism evidence="10 11">
    <name type="scientific">Stecheria intestinalis</name>
    <dbReference type="NCBI Taxonomy" id="2606630"/>
    <lineage>
        <taxon>Bacteria</taxon>
        <taxon>Bacillati</taxon>
        <taxon>Bacillota</taxon>
        <taxon>Erysipelotrichia</taxon>
        <taxon>Erysipelotrichales</taxon>
        <taxon>Erysipelotrichaceae</taxon>
        <taxon>Stecheria</taxon>
    </lineage>
</organism>
<comment type="similarity">
    <text evidence="2 5">Belongs to the RecX family.</text>
</comment>
<keyword evidence="10" id="KW-0808">Transferase</keyword>
<name>A0A7X2NPW8_9FIRM</name>
<protein>
    <recommendedName>
        <fullName evidence="3 5">Regulatory protein RecX</fullName>
    </recommendedName>
</protein>
<evidence type="ECO:0000256" key="5">
    <source>
        <dbReference type="HAMAP-Rule" id="MF_01114"/>
    </source>
</evidence>
<dbReference type="InterPro" id="IPR053925">
    <property type="entry name" value="RecX_HTH_3rd"/>
</dbReference>
<dbReference type="GO" id="GO:0006282">
    <property type="term" value="P:regulation of DNA repair"/>
    <property type="evidence" value="ECO:0007669"/>
    <property type="project" value="UniProtKB-UniRule"/>
</dbReference>
<dbReference type="RefSeq" id="WP_154501980.1">
    <property type="nucleotide sequence ID" value="NZ_VUMN01000001.1"/>
</dbReference>
<dbReference type="Proteomes" id="UP000461880">
    <property type="component" value="Unassembled WGS sequence"/>
</dbReference>
<dbReference type="InterPro" id="IPR003783">
    <property type="entry name" value="Regulatory_RecX"/>
</dbReference>
<dbReference type="InterPro" id="IPR028098">
    <property type="entry name" value="Glyco_trans_4-like_N"/>
</dbReference>
<dbReference type="InterPro" id="IPR036388">
    <property type="entry name" value="WH-like_DNA-bd_sf"/>
</dbReference>
<comment type="caution">
    <text evidence="10">The sequence shown here is derived from an EMBL/GenBank/DDBJ whole genome shotgun (WGS) entry which is preliminary data.</text>
</comment>
<evidence type="ECO:0000259" key="9">
    <source>
        <dbReference type="Pfam" id="PF21981"/>
    </source>
</evidence>
<sequence>MRIGLFSDTFPPDINGVANSTSILRNELKKHGHEVYVVAPRAGRGWAEWNEDHTVLRLAGIELKQLYGYVMTSPFHINALNEIRKLNLDVIHAQTEFGVGIFARICAKNLSIPLVSTYHTTYEDYTHYANLFNSERFDQEAKKAVAYLSRLYGDSSVEVIAPSMKTKELLEKYHVRSDIHIVPTGLELDQFAPGKNPEKRTEIRTKFGIPLDAKLVVYVGRIAEEKSLDMVIDGFAEADQRGDHIYFLIVGSGPDAEKEKQKVESLGLSDRIIFAGAVPSSEVADYYRSADAFVSASLSETQGMTFIEAMASGLPLFARKDVVLEELLLDGKTGWYFSDAHSLADHLEIFLNTSDEALKEMSAAALNQVKPYSSETFYEKVLQVYHDAIDSYEHMLIVEDVRVKDDIVQLFLSDMQGGSEDIRLSMTLDDYYNEGIRKGGKLSSHKIEEIRNNESAVLAYEGCLKRILAKDRTRKEIYDWLTQNTDCSIEAINRIVDRLEQKGYLNDERYCEENISRMKVALLGEERILRELRKRGIPAEMIQQKLAERPADELEHAREYAEKASNSIHDDSVLMKQKKLKSKMMQRGFSSEISDSVIREMDFTEDEHNELENLRRCAQKARKRYEKKYDSTQLRNHVFRYCVAQGYQAEDIYAILDEMEWK</sequence>
<dbReference type="Gene3D" id="3.40.50.2000">
    <property type="entry name" value="Glycogen Phosphorylase B"/>
    <property type="match status" value="2"/>
</dbReference>
<comment type="function">
    <text evidence="5">Modulates RecA activity.</text>
</comment>
<evidence type="ECO:0000256" key="2">
    <source>
        <dbReference type="ARBA" id="ARBA00009695"/>
    </source>
</evidence>
<evidence type="ECO:0000256" key="3">
    <source>
        <dbReference type="ARBA" id="ARBA00018111"/>
    </source>
</evidence>
<evidence type="ECO:0000313" key="10">
    <source>
        <dbReference type="EMBL" id="MSS57324.1"/>
    </source>
</evidence>
<gene>
    <name evidence="5" type="primary">recX</name>
    <name evidence="10" type="ORF">FYJ51_00160</name>
</gene>
<dbReference type="PANTHER" id="PTHR45947:SF3">
    <property type="entry name" value="SULFOQUINOVOSYL TRANSFERASE SQD2"/>
    <property type="match status" value="1"/>
</dbReference>
<dbReference type="SUPFAM" id="SSF53756">
    <property type="entry name" value="UDP-Glycosyltransferase/glycogen phosphorylase"/>
    <property type="match status" value="1"/>
</dbReference>
<dbReference type="GO" id="GO:0016758">
    <property type="term" value="F:hexosyltransferase activity"/>
    <property type="evidence" value="ECO:0007669"/>
    <property type="project" value="TreeGrafter"/>
</dbReference>
<dbReference type="EMBL" id="VUMN01000001">
    <property type="protein sequence ID" value="MSS57324.1"/>
    <property type="molecule type" value="Genomic_DNA"/>
</dbReference>
<accession>A0A7X2NPW8</accession>
<keyword evidence="6" id="KW-0175">Coiled coil</keyword>
<dbReference type="InterPro" id="IPR050194">
    <property type="entry name" value="Glycosyltransferase_grp1"/>
</dbReference>